<name>A0A370NSN7_9BURK</name>
<feature type="signal peptide" evidence="1">
    <location>
        <begin position="1"/>
        <end position="32"/>
    </location>
</feature>
<dbReference type="Proteomes" id="UP000255165">
    <property type="component" value="Unassembled WGS sequence"/>
</dbReference>
<feature type="chain" id="PRO_5016738074" description="DUF2282 domain-containing protein" evidence="1">
    <location>
        <begin position="33"/>
        <end position="90"/>
    </location>
</feature>
<organism evidence="2 3">
    <name type="scientific">Cupriavidus lacunae</name>
    <dbReference type="NCBI Taxonomy" id="2666307"/>
    <lineage>
        <taxon>Bacteria</taxon>
        <taxon>Pseudomonadati</taxon>
        <taxon>Pseudomonadota</taxon>
        <taxon>Betaproteobacteria</taxon>
        <taxon>Burkholderiales</taxon>
        <taxon>Burkholderiaceae</taxon>
        <taxon>Cupriavidus</taxon>
    </lineage>
</organism>
<evidence type="ECO:0008006" key="4">
    <source>
        <dbReference type="Google" id="ProtNLM"/>
    </source>
</evidence>
<dbReference type="EMBL" id="QKWJ01000024">
    <property type="protein sequence ID" value="RDK08594.1"/>
    <property type="molecule type" value="Genomic_DNA"/>
</dbReference>
<evidence type="ECO:0000256" key="1">
    <source>
        <dbReference type="SAM" id="SignalP"/>
    </source>
</evidence>
<proteinExistence type="predicted"/>
<comment type="caution">
    <text evidence="2">The sequence shown here is derived from an EMBL/GenBank/DDBJ whole genome shotgun (WGS) entry which is preliminary data.</text>
</comment>
<evidence type="ECO:0000313" key="3">
    <source>
        <dbReference type="Proteomes" id="UP000255165"/>
    </source>
</evidence>
<evidence type="ECO:0000313" key="2">
    <source>
        <dbReference type="EMBL" id="RDK08594.1"/>
    </source>
</evidence>
<dbReference type="RefSeq" id="WP_115213097.1">
    <property type="nucleotide sequence ID" value="NZ_QKWJ01000024.1"/>
</dbReference>
<keyword evidence="3" id="KW-1185">Reference proteome</keyword>
<accession>A0A370NSN7</accession>
<keyword evidence="1" id="KW-0732">Signal</keyword>
<reference evidence="3" key="1">
    <citation type="submission" date="2018-06" db="EMBL/GenBank/DDBJ databases">
        <authorList>
            <person name="Feng T."/>
            <person name="Jeon C.O."/>
        </authorList>
    </citation>
    <scope>NUCLEOTIDE SEQUENCE [LARGE SCALE GENOMIC DNA]</scope>
    <source>
        <strain evidence="3">S23</strain>
    </source>
</reference>
<gene>
    <name evidence="2" type="ORF">DN412_19445</name>
</gene>
<dbReference type="AlphaFoldDB" id="A0A370NSN7"/>
<protein>
    <recommendedName>
        <fullName evidence="4">DUF2282 domain-containing protein</fullName>
    </recommendedName>
</protein>
<sequence length="90" mass="8969">MTMTKKSRISFATAAAFVALASLSSISVPAQAAGGDEPGRCYGVNACKGNSLCATASNDCAGLNECKGKGVVVKPASVCLKEGGTLTEPK</sequence>